<feature type="transmembrane region" description="Helical" evidence="1">
    <location>
        <begin position="93"/>
        <end position="111"/>
    </location>
</feature>
<evidence type="ECO:0000313" key="2">
    <source>
        <dbReference type="EMBL" id="QWC10001.1"/>
    </source>
</evidence>
<evidence type="ECO:0000313" key="3">
    <source>
        <dbReference type="Proteomes" id="UP000676885"/>
    </source>
</evidence>
<evidence type="ECO:0000256" key="1">
    <source>
        <dbReference type="SAM" id="Phobius"/>
    </source>
</evidence>
<accession>A0A975M5V7</accession>
<feature type="transmembrane region" description="Helical" evidence="1">
    <location>
        <begin position="20"/>
        <end position="45"/>
    </location>
</feature>
<keyword evidence="1" id="KW-0472">Membrane</keyword>
<feature type="transmembrane region" description="Helical" evidence="1">
    <location>
        <begin position="57"/>
        <end position="86"/>
    </location>
</feature>
<dbReference type="KEGG" id="ajg:KKR91_16405"/>
<dbReference type="AlphaFoldDB" id="A0A975M5V7"/>
<keyword evidence="1" id="KW-0812">Transmembrane</keyword>
<reference evidence="2 3" key="1">
    <citation type="submission" date="2021-05" db="EMBL/GenBank/DDBJ databases">
        <title>Novel species in genus Arthrobacter.</title>
        <authorList>
            <person name="Zhang G."/>
        </authorList>
    </citation>
    <scope>NUCLEOTIDE SEQUENCE [LARGE SCALE GENOMIC DNA]</scope>
    <source>
        <strain evidence="3">zg-ZUI227</strain>
    </source>
</reference>
<organism evidence="2 3">
    <name type="scientific">Arthrobacter jiangjiafuii</name>
    <dbReference type="NCBI Taxonomy" id="2817475"/>
    <lineage>
        <taxon>Bacteria</taxon>
        <taxon>Bacillati</taxon>
        <taxon>Actinomycetota</taxon>
        <taxon>Actinomycetes</taxon>
        <taxon>Micrococcales</taxon>
        <taxon>Micrococcaceae</taxon>
        <taxon>Arthrobacter</taxon>
    </lineage>
</organism>
<dbReference type="EMBL" id="CP076022">
    <property type="protein sequence ID" value="QWC10001.1"/>
    <property type="molecule type" value="Genomic_DNA"/>
</dbReference>
<sequence length="148" mass="15545">MRAGKGLAGSGRVVLGNYALIKGLAVATGLWLAAATFLYVVLLFQGQEQPGSDFNPFGLWLFMMVVFGGLSLLVGVPMGLVMGLLLRPVRRQWIHVAVFFAVPSAVLWAVFGFDPFGGVVGLSVGIAAALGRLSVCRDVELVPAGGIR</sequence>
<dbReference type="RefSeq" id="WP_210227255.1">
    <property type="nucleotide sequence ID" value="NZ_CP076022.1"/>
</dbReference>
<feature type="transmembrane region" description="Helical" evidence="1">
    <location>
        <begin position="117"/>
        <end position="135"/>
    </location>
</feature>
<keyword evidence="1" id="KW-1133">Transmembrane helix</keyword>
<proteinExistence type="predicted"/>
<name>A0A975M5V7_9MICC</name>
<dbReference type="Proteomes" id="UP000676885">
    <property type="component" value="Chromosome"/>
</dbReference>
<gene>
    <name evidence="2" type="ORF">KKR91_16405</name>
</gene>
<keyword evidence="3" id="KW-1185">Reference proteome</keyword>
<protein>
    <submittedName>
        <fullName evidence="2">Uncharacterized protein</fullName>
    </submittedName>
</protein>